<evidence type="ECO:0008006" key="3">
    <source>
        <dbReference type="Google" id="ProtNLM"/>
    </source>
</evidence>
<dbReference type="KEGG" id="dat:HRM2_48590"/>
<keyword evidence="2" id="KW-1185">Reference proteome</keyword>
<dbReference type="Gene3D" id="3.40.30.10">
    <property type="entry name" value="Glutaredoxin"/>
    <property type="match status" value="1"/>
</dbReference>
<evidence type="ECO:0000313" key="2">
    <source>
        <dbReference type="Proteomes" id="UP000000442"/>
    </source>
</evidence>
<reference evidence="1 2" key="1">
    <citation type="journal article" date="2009" name="Environ. Microbiol.">
        <title>Genome sequence of Desulfobacterium autotrophicum HRM2, a marine sulfate reducer oxidizing organic carbon completely to carbon dioxide.</title>
        <authorList>
            <person name="Strittmatter A.W."/>
            <person name="Liesegang H."/>
            <person name="Rabus R."/>
            <person name="Decker I."/>
            <person name="Amann J."/>
            <person name="Andres S."/>
            <person name="Henne A."/>
            <person name="Fricke W.F."/>
            <person name="Martinez-Arias R."/>
            <person name="Bartels D."/>
            <person name="Goesmann A."/>
            <person name="Krause L."/>
            <person name="Puehler A."/>
            <person name="Klenk H.P."/>
            <person name="Richter M."/>
            <person name="Schuler M."/>
            <person name="Gloeckner F.O."/>
            <person name="Meyerdierks A."/>
            <person name="Gottschalk G."/>
            <person name="Amann R."/>
        </authorList>
    </citation>
    <scope>NUCLEOTIDE SEQUENCE [LARGE SCALE GENOMIC DNA]</scope>
    <source>
        <strain evidence="2">ATCC 43914 / DSM 3382 / HRM2</strain>
    </source>
</reference>
<name>C0QIG3_DESAH</name>
<protein>
    <recommendedName>
        <fullName evidence="3">Redoxin domain-containing protein</fullName>
    </recommendedName>
</protein>
<dbReference type="HOGENOM" id="CLU_1892808_0_0_7"/>
<dbReference type="AlphaFoldDB" id="C0QIG3"/>
<dbReference type="Proteomes" id="UP000000442">
    <property type="component" value="Chromosome"/>
</dbReference>
<dbReference type="STRING" id="177437.HRM2_48590"/>
<dbReference type="EMBL" id="CP001087">
    <property type="protein sequence ID" value="ACN17907.1"/>
    <property type="molecule type" value="Genomic_DNA"/>
</dbReference>
<gene>
    <name evidence="1" type="ordered locus">HRM2_48590</name>
</gene>
<dbReference type="SUPFAM" id="SSF52833">
    <property type="entry name" value="Thioredoxin-like"/>
    <property type="match status" value="1"/>
</dbReference>
<proteinExistence type="predicted"/>
<dbReference type="InterPro" id="IPR032801">
    <property type="entry name" value="PXL2A/B/C"/>
</dbReference>
<dbReference type="InterPro" id="IPR036249">
    <property type="entry name" value="Thioredoxin-like_sf"/>
</dbReference>
<dbReference type="eggNOG" id="COG1225">
    <property type="taxonomic scope" value="Bacteria"/>
</dbReference>
<accession>C0QIG3</accession>
<dbReference type="OrthoDB" id="5422640at2"/>
<evidence type="ECO:0000313" key="1">
    <source>
        <dbReference type="EMBL" id="ACN17907.1"/>
    </source>
</evidence>
<sequence>MFCRQQVAELATQANRFKDKGAALVVIGSGDPRYFKQFREITGYGGQLFSDPSLEAFSVLNFSSSITGFMSINSMFKAVSALANGHRQGSVQGSTMQLGGAVVITPSGIVRYYFAGKKAGDHPPVDGLIRAIDS</sequence>
<dbReference type="Pfam" id="PF13911">
    <property type="entry name" value="AhpC-TSA_2"/>
    <property type="match status" value="1"/>
</dbReference>
<organism evidence="1 2">
    <name type="scientific">Desulforapulum autotrophicum (strain ATCC 43914 / DSM 3382 / VKM B-1955 / HRM2)</name>
    <name type="common">Desulfobacterium autotrophicum</name>
    <dbReference type="NCBI Taxonomy" id="177437"/>
    <lineage>
        <taxon>Bacteria</taxon>
        <taxon>Pseudomonadati</taxon>
        <taxon>Thermodesulfobacteriota</taxon>
        <taxon>Desulfobacteria</taxon>
        <taxon>Desulfobacterales</taxon>
        <taxon>Desulfobacteraceae</taxon>
        <taxon>Desulforapulum</taxon>
    </lineage>
</organism>